<keyword evidence="8 9" id="KW-0472">Membrane</keyword>
<sequence length="218" mass="23985">MASPLLSKSPKKQGYDTLLDVTREENAAPTNASFFSRVLFAYANPMMETGNKRQLNYDDLCELDGENKTSESYAKYKATYDRCNSSVTRAVIYTYGGPFVLCGCAALFSTACSVFAPAVLHHVIDAFTAPAVDMDNLAIWLGAFFISKLANAFVAAQMGFYLELTALRLTASMKALLFEKAMRRSIQSENDPKAVDIANLFTSDVSNVLWAAYQVNNI</sequence>
<dbReference type="GO" id="GO:0005524">
    <property type="term" value="F:ATP binding"/>
    <property type="evidence" value="ECO:0007669"/>
    <property type="project" value="UniProtKB-KW"/>
</dbReference>
<evidence type="ECO:0000256" key="6">
    <source>
        <dbReference type="ARBA" id="ARBA00022840"/>
    </source>
</evidence>
<dbReference type="GO" id="GO:0140359">
    <property type="term" value="F:ABC-type transporter activity"/>
    <property type="evidence" value="ECO:0007669"/>
    <property type="project" value="InterPro"/>
</dbReference>
<keyword evidence="12" id="KW-1185">Reference proteome</keyword>
<dbReference type="InterPro" id="IPR011527">
    <property type="entry name" value="ABC1_TM_dom"/>
</dbReference>
<organism evidence="11 12">
    <name type="scientific">Pythium oligandrum</name>
    <name type="common">Mycoparasitic fungus</name>
    <dbReference type="NCBI Taxonomy" id="41045"/>
    <lineage>
        <taxon>Eukaryota</taxon>
        <taxon>Sar</taxon>
        <taxon>Stramenopiles</taxon>
        <taxon>Oomycota</taxon>
        <taxon>Peronosporomycetes</taxon>
        <taxon>Pythiales</taxon>
        <taxon>Pythiaceae</taxon>
        <taxon>Pythium</taxon>
    </lineage>
</organism>
<dbReference type="AlphaFoldDB" id="A0A8K1FCE4"/>
<evidence type="ECO:0000259" key="10">
    <source>
        <dbReference type="PROSITE" id="PS50929"/>
    </source>
</evidence>
<dbReference type="EMBL" id="SPLM01000112">
    <property type="protein sequence ID" value="TMW58230.1"/>
    <property type="molecule type" value="Genomic_DNA"/>
</dbReference>
<dbReference type="GO" id="GO:0016020">
    <property type="term" value="C:membrane"/>
    <property type="evidence" value="ECO:0007669"/>
    <property type="project" value="InterPro"/>
</dbReference>
<comment type="caution">
    <text evidence="11">The sequence shown here is derived from an EMBL/GenBank/DDBJ whole genome shotgun (WGS) entry which is preliminary data.</text>
</comment>
<dbReference type="Proteomes" id="UP000794436">
    <property type="component" value="Unassembled WGS sequence"/>
</dbReference>
<evidence type="ECO:0000313" key="12">
    <source>
        <dbReference type="Proteomes" id="UP000794436"/>
    </source>
</evidence>
<feature type="transmembrane region" description="Helical" evidence="9">
    <location>
        <begin position="99"/>
        <end position="119"/>
    </location>
</feature>
<dbReference type="Gene3D" id="1.20.1560.10">
    <property type="entry name" value="ABC transporter type 1, transmembrane domain"/>
    <property type="match status" value="1"/>
</dbReference>
<keyword evidence="4" id="KW-0677">Repeat</keyword>
<evidence type="ECO:0000256" key="8">
    <source>
        <dbReference type="ARBA" id="ARBA00023136"/>
    </source>
</evidence>
<evidence type="ECO:0000313" key="11">
    <source>
        <dbReference type="EMBL" id="TMW58230.1"/>
    </source>
</evidence>
<feature type="transmembrane region" description="Helical" evidence="9">
    <location>
        <begin position="139"/>
        <end position="164"/>
    </location>
</feature>
<keyword evidence="6" id="KW-0067">ATP-binding</keyword>
<keyword evidence="5" id="KW-0547">Nucleotide-binding</keyword>
<keyword evidence="7 9" id="KW-1133">Transmembrane helix</keyword>
<keyword evidence="3 9" id="KW-0812">Transmembrane</keyword>
<protein>
    <recommendedName>
        <fullName evidence="10">ABC transmembrane type-1 domain-containing protein</fullName>
    </recommendedName>
</protein>
<evidence type="ECO:0000256" key="7">
    <source>
        <dbReference type="ARBA" id="ARBA00022989"/>
    </source>
</evidence>
<dbReference type="PANTHER" id="PTHR24223:SF443">
    <property type="entry name" value="MULTIDRUG-RESISTANCE LIKE PROTEIN 1, ISOFORM I"/>
    <property type="match status" value="1"/>
</dbReference>
<keyword evidence="2" id="KW-0813">Transport</keyword>
<dbReference type="GO" id="GO:0012505">
    <property type="term" value="C:endomembrane system"/>
    <property type="evidence" value="ECO:0007669"/>
    <property type="project" value="UniProtKB-SubCell"/>
</dbReference>
<dbReference type="PANTHER" id="PTHR24223">
    <property type="entry name" value="ATP-BINDING CASSETTE SUB-FAMILY C"/>
    <property type="match status" value="1"/>
</dbReference>
<evidence type="ECO:0000256" key="9">
    <source>
        <dbReference type="SAM" id="Phobius"/>
    </source>
</evidence>
<dbReference type="InterPro" id="IPR036640">
    <property type="entry name" value="ABC1_TM_sf"/>
</dbReference>
<evidence type="ECO:0000256" key="3">
    <source>
        <dbReference type="ARBA" id="ARBA00022692"/>
    </source>
</evidence>
<name>A0A8K1FCE4_PYTOL</name>
<evidence type="ECO:0000256" key="4">
    <source>
        <dbReference type="ARBA" id="ARBA00022737"/>
    </source>
</evidence>
<gene>
    <name evidence="11" type="ORF">Poli38472_011818</name>
</gene>
<proteinExistence type="predicted"/>
<evidence type="ECO:0000256" key="1">
    <source>
        <dbReference type="ARBA" id="ARBA00004127"/>
    </source>
</evidence>
<evidence type="ECO:0000256" key="2">
    <source>
        <dbReference type="ARBA" id="ARBA00022448"/>
    </source>
</evidence>
<dbReference type="OrthoDB" id="74382at2759"/>
<dbReference type="PROSITE" id="PS50929">
    <property type="entry name" value="ABC_TM1F"/>
    <property type="match status" value="1"/>
</dbReference>
<feature type="domain" description="ABC transmembrane type-1" evidence="10">
    <location>
        <begin position="100"/>
        <end position="218"/>
    </location>
</feature>
<evidence type="ECO:0000256" key="5">
    <source>
        <dbReference type="ARBA" id="ARBA00022741"/>
    </source>
</evidence>
<dbReference type="InterPro" id="IPR050173">
    <property type="entry name" value="ABC_transporter_C-like"/>
</dbReference>
<dbReference type="Pfam" id="PF00664">
    <property type="entry name" value="ABC_membrane"/>
    <property type="match status" value="1"/>
</dbReference>
<comment type="subcellular location">
    <subcellularLocation>
        <location evidence="1">Endomembrane system</location>
        <topology evidence="1">Multi-pass membrane protein</topology>
    </subcellularLocation>
</comment>
<dbReference type="SUPFAM" id="SSF90123">
    <property type="entry name" value="ABC transporter transmembrane region"/>
    <property type="match status" value="1"/>
</dbReference>
<reference evidence="11" key="1">
    <citation type="submission" date="2019-03" db="EMBL/GenBank/DDBJ databases">
        <title>Long read genome sequence of the mycoparasitic Pythium oligandrum ATCC 38472 isolated from sugarbeet rhizosphere.</title>
        <authorList>
            <person name="Gaulin E."/>
        </authorList>
    </citation>
    <scope>NUCLEOTIDE SEQUENCE</scope>
    <source>
        <strain evidence="11">ATCC 38472_TT</strain>
    </source>
</reference>
<accession>A0A8K1FCE4</accession>